<organism evidence="2 3">
    <name type="scientific">Malus domestica</name>
    <name type="common">Apple</name>
    <name type="synonym">Pyrus malus</name>
    <dbReference type="NCBI Taxonomy" id="3750"/>
    <lineage>
        <taxon>Eukaryota</taxon>
        <taxon>Viridiplantae</taxon>
        <taxon>Streptophyta</taxon>
        <taxon>Embryophyta</taxon>
        <taxon>Tracheophyta</taxon>
        <taxon>Spermatophyta</taxon>
        <taxon>Magnoliopsida</taxon>
        <taxon>eudicotyledons</taxon>
        <taxon>Gunneridae</taxon>
        <taxon>Pentapetalae</taxon>
        <taxon>rosids</taxon>
        <taxon>fabids</taxon>
        <taxon>Rosales</taxon>
        <taxon>Rosaceae</taxon>
        <taxon>Amygdaloideae</taxon>
        <taxon>Maleae</taxon>
        <taxon>Malus</taxon>
    </lineage>
</organism>
<dbReference type="Proteomes" id="UP000290289">
    <property type="component" value="Chromosome 6"/>
</dbReference>
<dbReference type="STRING" id="3750.A0A498JLS3"/>
<dbReference type="PANTHER" id="PTHR48054:SF82">
    <property type="entry name" value="LRR RECEPTOR-LIKE SERINE_THREONINE-PROTEIN KINASE FLS2"/>
    <property type="match status" value="1"/>
</dbReference>
<dbReference type="InterPro" id="IPR032675">
    <property type="entry name" value="LRR_dom_sf"/>
</dbReference>
<dbReference type="AlphaFoldDB" id="A0A498JLS3"/>
<feature type="transmembrane region" description="Helical" evidence="1">
    <location>
        <begin position="254"/>
        <end position="279"/>
    </location>
</feature>
<feature type="transmembrane region" description="Helical" evidence="1">
    <location>
        <begin position="137"/>
        <end position="159"/>
    </location>
</feature>
<evidence type="ECO:0000256" key="1">
    <source>
        <dbReference type="SAM" id="Phobius"/>
    </source>
</evidence>
<dbReference type="PANTHER" id="PTHR48054">
    <property type="entry name" value="RECEPTOR KINASE-LIKE PROTEIN XA21"/>
    <property type="match status" value="1"/>
</dbReference>
<name>A0A498JLS3_MALDO</name>
<keyword evidence="3" id="KW-1185">Reference proteome</keyword>
<dbReference type="SUPFAM" id="SSF52058">
    <property type="entry name" value="L domain-like"/>
    <property type="match status" value="1"/>
</dbReference>
<dbReference type="InterPro" id="IPR001611">
    <property type="entry name" value="Leu-rich_rpt"/>
</dbReference>
<keyword evidence="1" id="KW-1133">Transmembrane helix</keyword>
<dbReference type="Gene3D" id="3.80.10.10">
    <property type="entry name" value="Ribonuclease Inhibitor"/>
    <property type="match status" value="1"/>
</dbReference>
<gene>
    <name evidence="2" type="ORF">DVH24_009182</name>
</gene>
<feature type="transmembrane region" description="Helical" evidence="1">
    <location>
        <begin position="179"/>
        <end position="199"/>
    </location>
</feature>
<proteinExistence type="predicted"/>
<keyword evidence="1" id="KW-0472">Membrane</keyword>
<evidence type="ECO:0000313" key="2">
    <source>
        <dbReference type="EMBL" id="RXH96678.1"/>
    </source>
</evidence>
<accession>A0A498JLS3</accession>
<evidence type="ECO:0000313" key="3">
    <source>
        <dbReference type="Proteomes" id="UP000290289"/>
    </source>
</evidence>
<reference evidence="2 3" key="1">
    <citation type="submission" date="2018-10" db="EMBL/GenBank/DDBJ databases">
        <title>A high-quality apple genome assembly.</title>
        <authorList>
            <person name="Hu J."/>
        </authorList>
    </citation>
    <scope>NUCLEOTIDE SEQUENCE [LARGE SCALE GENOMIC DNA]</scope>
    <source>
        <strain evidence="3">cv. HFTH1</strain>
        <tissue evidence="2">Young leaf</tissue>
    </source>
</reference>
<protein>
    <submittedName>
        <fullName evidence="2">Uncharacterized protein</fullName>
    </submittedName>
</protein>
<keyword evidence="1" id="KW-0812">Transmembrane</keyword>
<dbReference type="Pfam" id="PF00560">
    <property type="entry name" value="LRR_1"/>
    <property type="match status" value="1"/>
</dbReference>
<dbReference type="EMBL" id="RDQH01000332">
    <property type="protein sequence ID" value="RXH96678.1"/>
    <property type="molecule type" value="Genomic_DNA"/>
</dbReference>
<sequence>MNFSLSIYSDFHNNSLNGPIPDFLGSLPNLELLDLSGNRLTGSTPTSLSNNENLTLEERKRENGEDHGGGSTLHHRLANSVRCGSSQVRRVGSSVQGRRFCPSVCQQGRPVSQPQVKPQHSTLLDLKVPCFLSSVQLLGLFISLLIVMYLSLFPPICLVTEKICMLYKFWFNSYKLDIVIWKLNFHWLCFFNYCFIFSAPQMLHVSLKNQEHKMNIASPPPPNITFIISFSNGPSLLPSRNCGIPLVLYLFEEWIFAFIISVRGMGLRIFSFGCFFIGFECSTEGSTF</sequence>
<dbReference type="InterPro" id="IPR052592">
    <property type="entry name" value="LRR-RLK"/>
</dbReference>
<comment type="caution">
    <text evidence="2">The sequence shown here is derived from an EMBL/GenBank/DDBJ whole genome shotgun (WGS) entry which is preliminary data.</text>
</comment>